<feature type="region of interest" description="Disordered" evidence="1">
    <location>
        <begin position="16"/>
        <end position="113"/>
    </location>
</feature>
<keyword evidence="3" id="KW-1185">Reference proteome</keyword>
<name>A0A7N0UBA4_KALFE</name>
<dbReference type="AlphaFoldDB" id="A0A7N0UBA4"/>
<accession>A0A7N0UBA4</accession>
<organism evidence="2 3">
    <name type="scientific">Kalanchoe fedtschenkoi</name>
    <name type="common">Lavender scallops</name>
    <name type="synonym">South American air plant</name>
    <dbReference type="NCBI Taxonomy" id="63787"/>
    <lineage>
        <taxon>Eukaryota</taxon>
        <taxon>Viridiplantae</taxon>
        <taxon>Streptophyta</taxon>
        <taxon>Embryophyta</taxon>
        <taxon>Tracheophyta</taxon>
        <taxon>Spermatophyta</taxon>
        <taxon>Magnoliopsida</taxon>
        <taxon>eudicotyledons</taxon>
        <taxon>Gunneridae</taxon>
        <taxon>Pentapetalae</taxon>
        <taxon>Saxifragales</taxon>
        <taxon>Crassulaceae</taxon>
        <taxon>Kalanchoe</taxon>
    </lineage>
</organism>
<protein>
    <submittedName>
        <fullName evidence="2">Uncharacterized protein</fullName>
    </submittedName>
</protein>
<feature type="compositionally biased region" description="Basic residues" evidence="1">
    <location>
        <begin position="20"/>
        <end position="40"/>
    </location>
</feature>
<evidence type="ECO:0000256" key="1">
    <source>
        <dbReference type="SAM" id="MobiDB-lite"/>
    </source>
</evidence>
<dbReference type="PANTHER" id="PTHR33670:SF1">
    <property type="entry name" value="OS09G0416300 PROTEIN"/>
    <property type="match status" value="1"/>
</dbReference>
<dbReference type="Gramene" id="Kaladp0058s0189.1.v1.1">
    <property type="protein sequence ID" value="Kaladp0058s0189.1.v1.1.CDS.1"/>
    <property type="gene ID" value="Kaladp0058s0189.v1.1"/>
</dbReference>
<reference evidence="2" key="1">
    <citation type="submission" date="2021-01" db="UniProtKB">
        <authorList>
            <consortium name="EnsemblPlants"/>
        </authorList>
    </citation>
    <scope>IDENTIFICATION</scope>
</reference>
<proteinExistence type="predicted"/>
<evidence type="ECO:0000313" key="3">
    <source>
        <dbReference type="Proteomes" id="UP000594263"/>
    </source>
</evidence>
<dbReference type="Proteomes" id="UP000594263">
    <property type="component" value="Unplaced"/>
</dbReference>
<dbReference type="EnsemblPlants" id="Kaladp0058s0189.1.v1.1">
    <property type="protein sequence ID" value="Kaladp0058s0189.1.v1.1.CDS.1"/>
    <property type="gene ID" value="Kaladp0058s0189.v1.1"/>
</dbReference>
<sequence>MATEVLRPQDCLIGPYSGFSRRKPIHGGVRNHRINRRTKVGHPDPAVSKSSPVTILRRGESLDGGRSAGRIGRNPGDVYAGSAFLSTSPPSPSSLPLPSFSTRKPAVDDSASRDLRRLLRLE</sequence>
<dbReference type="PANTHER" id="PTHR33670">
    <property type="entry name" value="SPLICING FACTOR, PROLINE- AND GLUTAMINE-RICH-LIKE"/>
    <property type="match status" value="1"/>
</dbReference>
<dbReference type="OMA" id="YNNHVAA"/>
<evidence type="ECO:0000313" key="2">
    <source>
        <dbReference type="EnsemblPlants" id="Kaladp0058s0189.1.v1.1.CDS.1"/>
    </source>
</evidence>